<feature type="region of interest" description="Disordered" evidence="1">
    <location>
        <begin position="1"/>
        <end position="24"/>
    </location>
</feature>
<name>A0A022QSL3_ERYGU</name>
<proteinExistence type="predicted"/>
<dbReference type="Proteomes" id="UP000030748">
    <property type="component" value="Unassembled WGS sequence"/>
</dbReference>
<evidence type="ECO:0000313" key="3">
    <source>
        <dbReference type="Proteomes" id="UP000030748"/>
    </source>
</evidence>
<reference evidence="2 3" key="1">
    <citation type="journal article" date="2013" name="Proc. Natl. Acad. Sci. U.S.A.">
        <title>Fine-scale variation in meiotic recombination in Mimulus inferred from population shotgun sequencing.</title>
        <authorList>
            <person name="Hellsten U."/>
            <person name="Wright K.M."/>
            <person name="Jenkins J."/>
            <person name="Shu S."/>
            <person name="Yuan Y."/>
            <person name="Wessler S.R."/>
            <person name="Schmutz J."/>
            <person name="Willis J.H."/>
            <person name="Rokhsar D.S."/>
        </authorList>
    </citation>
    <scope>NUCLEOTIDE SEQUENCE [LARGE SCALE GENOMIC DNA]</scope>
    <source>
        <strain evidence="3">cv. DUN x IM62</strain>
    </source>
</reference>
<evidence type="ECO:0000313" key="2">
    <source>
        <dbReference type="EMBL" id="EYU29450.1"/>
    </source>
</evidence>
<evidence type="ECO:0000256" key="1">
    <source>
        <dbReference type="SAM" id="MobiDB-lite"/>
    </source>
</evidence>
<organism evidence="2 3">
    <name type="scientific">Erythranthe guttata</name>
    <name type="common">Yellow monkey flower</name>
    <name type="synonym">Mimulus guttatus</name>
    <dbReference type="NCBI Taxonomy" id="4155"/>
    <lineage>
        <taxon>Eukaryota</taxon>
        <taxon>Viridiplantae</taxon>
        <taxon>Streptophyta</taxon>
        <taxon>Embryophyta</taxon>
        <taxon>Tracheophyta</taxon>
        <taxon>Spermatophyta</taxon>
        <taxon>Magnoliopsida</taxon>
        <taxon>eudicotyledons</taxon>
        <taxon>Gunneridae</taxon>
        <taxon>Pentapetalae</taxon>
        <taxon>asterids</taxon>
        <taxon>lamiids</taxon>
        <taxon>Lamiales</taxon>
        <taxon>Phrymaceae</taxon>
        <taxon>Erythranthe</taxon>
    </lineage>
</organism>
<dbReference type="AlphaFoldDB" id="A0A022QSL3"/>
<keyword evidence="3" id="KW-1185">Reference proteome</keyword>
<accession>A0A022QSL3</accession>
<dbReference type="EMBL" id="KI631230">
    <property type="protein sequence ID" value="EYU29450.1"/>
    <property type="molecule type" value="Genomic_DNA"/>
</dbReference>
<gene>
    <name evidence="2" type="ORF">MIMGU_mgv1a016951mg</name>
</gene>
<sequence length="99" mass="11302">MPPIPSLEDLHRLRPPPEPPPPRWRRSISNNILVSDIRISLISSAVDSVGVLEKVDNYRIIQCAIIFLKATFHLLINCMAEIFKSCGHKIWSSVWMVRA</sequence>
<protein>
    <submittedName>
        <fullName evidence="2">Uncharacterized protein</fullName>
    </submittedName>
</protein>